<sequence length="464" mass="54044">MQSTKAQDYQFYTCFCGCVCKSLKRLILHCLSSHPLGEDPDKEMAKKKGIRKKRGRPKVIPESELAKREMLERETFKKFLLKVVKRQDKALFKSFNAYGNCESPLLWFYSPKPPKTLDQTSVLYRKLQERIGEKITEADIRRKKQEGIPLTDLEECAFKRITRQEDELATLDWIFVEYLLTYYRMVKPGFYQFLTCFYENMRNSFNIHGWDVETNFGIVSRKFIPNKEYCSENGTKNLLKLMEIFRARYIPLNCEGFPKKLTKALCTHFVEWCYQRGLSEETFCGNIYDSCFDKSDNTEESKNDSDDDFFMEKEDEIVSTPQSSSIFQELYSNQPSESTQNWEQKVRHFLTNIDTISVHEFIDPSSLPYFSPKSTSEFKTKYDLYTDTSGAIQARCKSSSKLARDLRLAFLRSSKLSGVSQTSLPNPPPSQLQISSLKPSVDPPKRRKRGRPRKMSITATDHSD</sequence>
<gene>
    <name evidence="2" type="ORF">ECRASSUSDP1_LOCUS9895</name>
</gene>
<feature type="region of interest" description="Disordered" evidence="1">
    <location>
        <begin position="417"/>
        <end position="464"/>
    </location>
</feature>
<evidence type="ECO:0000313" key="3">
    <source>
        <dbReference type="Proteomes" id="UP001295684"/>
    </source>
</evidence>
<organism evidence="2 3">
    <name type="scientific">Euplotes crassus</name>
    <dbReference type="NCBI Taxonomy" id="5936"/>
    <lineage>
        <taxon>Eukaryota</taxon>
        <taxon>Sar</taxon>
        <taxon>Alveolata</taxon>
        <taxon>Ciliophora</taxon>
        <taxon>Intramacronucleata</taxon>
        <taxon>Spirotrichea</taxon>
        <taxon>Hypotrichia</taxon>
        <taxon>Euplotida</taxon>
        <taxon>Euplotidae</taxon>
        <taxon>Moneuplotes</taxon>
    </lineage>
</organism>
<name>A0AAD1UP16_EUPCR</name>
<reference evidence="2" key="1">
    <citation type="submission" date="2023-07" db="EMBL/GenBank/DDBJ databases">
        <authorList>
            <consortium name="AG Swart"/>
            <person name="Singh M."/>
            <person name="Singh A."/>
            <person name="Seah K."/>
            <person name="Emmerich C."/>
        </authorList>
    </citation>
    <scope>NUCLEOTIDE SEQUENCE</scope>
    <source>
        <strain evidence="2">DP1</strain>
    </source>
</reference>
<evidence type="ECO:0000256" key="1">
    <source>
        <dbReference type="SAM" id="MobiDB-lite"/>
    </source>
</evidence>
<evidence type="ECO:0000313" key="2">
    <source>
        <dbReference type="EMBL" id="CAI2368599.1"/>
    </source>
</evidence>
<comment type="caution">
    <text evidence="2">The sequence shown here is derived from an EMBL/GenBank/DDBJ whole genome shotgun (WGS) entry which is preliminary data.</text>
</comment>
<protein>
    <submittedName>
        <fullName evidence="2">Uncharacterized protein</fullName>
    </submittedName>
</protein>
<keyword evidence="3" id="KW-1185">Reference proteome</keyword>
<dbReference type="EMBL" id="CAMPGE010009735">
    <property type="protein sequence ID" value="CAI2368599.1"/>
    <property type="molecule type" value="Genomic_DNA"/>
</dbReference>
<accession>A0AAD1UP16</accession>
<dbReference type="AlphaFoldDB" id="A0AAD1UP16"/>
<dbReference type="Proteomes" id="UP001295684">
    <property type="component" value="Unassembled WGS sequence"/>
</dbReference>
<proteinExistence type="predicted"/>
<feature type="compositionally biased region" description="Basic residues" evidence="1">
    <location>
        <begin position="445"/>
        <end position="454"/>
    </location>
</feature>